<evidence type="ECO:0000313" key="8">
    <source>
        <dbReference type="Proteomes" id="UP001291623"/>
    </source>
</evidence>
<dbReference type="InterPro" id="IPR000719">
    <property type="entry name" value="Prot_kinase_dom"/>
</dbReference>
<evidence type="ECO:0000256" key="3">
    <source>
        <dbReference type="ARBA" id="ARBA00022741"/>
    </source>
</evidence>
<keyword evidence="5" id="KW-0067">ATP-binding</keyword>
<evidence type="ECO:0000256" key="5">
    <source>
        <dbReference type="ARBA" id="ARBA00022840"/>
    </source>
</evidence>
<dbReference type="PROSITE" id="PS50011">
    <property type="entry name" value="PROTEIN_KINASE_DOM"/>
    <property type="match status" value="1"/>
</dbReference>
<dbReference type="GO" id="GO:0004674">
    <property type="term" value="F:protein serine/threonine kinase activity"/>
    <property type="evidence" value="ECO:0007669"/>
    <property type="project" value="UniProtKB-KW"/>
</dbReference>
<dbReference type="InterPro" id="IPR008271">
    <property type="entry name" value="Ser/Thr_kinase_AS"/>
</dbReference>
<dbReference type="PROSITE" id="PS00108">
    <property type="entry name" value="PROTEIN_KINASE_ST"/>
    <property type="match status" value="1"/>
</dbReference>
<name>A0AAE1VEX8_9SOLA</name>
<evidence type="ECO:0000313" key="7">
    <source>
        <dbReference type="EMBL" id="KAK4361016.1"/>
    </source>
</evidence>
<dbReference type="GO" id="GO:0005524">
    <property type="term" value="F:ATP binding"/>
    <property type="evidence" value="ECO:0007669"/>
    <property type="project" value="UniProtKB-KW"/>
</dbReference>
<dbReference type="GO" id="GO:0004713">
    <property type="term" value="F:protein tyrosine kinase activity"/>
    <property type="evidence" value="ECO:0007669"/>
    <property type="project" value="InterPro"/>
</dbReference>
<keyword evidence="8" id="KW-1185">Reference proteome</keyword>
<proteinExistence type="predicted"/>
<dbReference type="Gene3D" id="1.10.510.10">
    <property type="entry name" value="Transferase(Phosphotransferase) domain 1"/>
    <property type="match status" value="1"/>
</dbReference>
<dbReference type="FunFam" id="1.10.510.10:FF:001019">
    <property type="entry name" value="G-type lectin S-receptor-like serine/threonine-protein kinase B120"/>
    <property type="match status" value="1"/>
</dbReference>
<dbReference type="PANTHER" id="PTHR27002">
    <property type="entry name" value="RECEPTOR-LIKE SERINE/THREONINE-PROTEIN KINASE SD1-8"/>
    <property type="match status" value="1"/>
</dbReference>
<sequence length="140" mass="16084">MLRRLSQSSSQGLEEFMNEVVVISRLQHRNLVRLLGCCIEREENMLVYEFMPNRSLDAYLFGSGQEKFLDWSNRAIIIEGTGRGLLLLHRDSRLRIIHRDLKASNILLDEYLNPKISDFGMARIFGGNQDQASTNRVVGT</sequence>
<dbReference type="GO" id="GO:0005886">
    <property type="term" value="C:plasma membrane"/>
    <property type="evidence" value="ECO:0007669"/>
    <property type="project" value="TreeGrafter"/>
</dbReference>
<evidence type="ECO:0000256" key="1">
    <source>
        <dbReference type="ARBA" id="ARBA00022527"/>
    </source>
</evidence>
<gene>
    <name evidence="7" type="ORF">RND71_019968</name>
</gene>
<accession>A0AAE1VEX8</accession>
<dbReference type="Proteomes" id="UP001291623">
    <property type="component" value="Unassembled WGS sequence"/>
</dbReference>
<keyword evidence="4" id="KW-0418">Kinase</keyword>
<evidence type="ECO:0000259" key="6">
    <source>
        <dbReference type="PROSITE" id="PS50011"/>
    </source>
</evidence>
<dbReference type="EMBL" id="JAVYJV010000010">
    <property type="protein sequence ID" value="KAK4361016.1"/>
    <property type="molecule type" value="Genomic_DNA"/>
</dbReference>
<protein>
    <recommendedName>
        <fullName evidence="6">Protein kinase domain-containing protein</fullName>
    </recommendedName>
</protein>
<dbReference type="SMART" id="SM00219">
    <property type="entry name" value="TyrKc"/>
    <property type="match status" value="1"/>
</dbReference>
<dbReference type="PANTHER" id="PTHR27002:SF1082">
    <property type="entry name" value="OS06G0693000 PROTEIN"/>
    <property type="match status" value="1"/>
</dbReference>
<reference evidence="7" key="1">
    <citation type="submission" date="2023-12" db="EMBL/GenBank/DDBJ databases">
        <title>Genome assembly of Anisodus tanguticus.</title>
        <authorList>
            <person name="Wang Y.-J."/>
        </authorList>
    </citation>
    <scope>NUCLEOTIDE SEQUENCE</scope>
    <source>
        <strain evidence="7">KB-2021</strain>
        <tissue evidence="7">Leaf</tissue>
    </source>
</reference>
<feature type="domain" description="Protein kinase" evidence="6">
    <location>
        <begin position="1"/>
        <end position="140"/>
    </location>
</feature>
<dbReference type="Gene3D" id="3.30.200.20">
    <property type="entry name" value="Phosphorylase Kinase, domain 1"/>
    <property type="match status" value="1"/>
</dbReference>
<dbReference type="InterPro" id="IPR020635">
    <property type="entry name" value="Tyr_kinase_cat_dom"/>
</dbReference>
<evidence type="ECO:0000256" key="2">
    <source>
        <dbReference type="ARBA" id="ARBA00022679"/>
    </source>
</evidence>
<keyword evidence="3" id="KW-0547">Nucleotide-binding</keyword>
<dbReference type="AlphaFoldDB" id="A0AAE1VEX8"/>
<keyword evidence="1" id="KW-0723">Serine/threonine-protein kinase</keyword>
<evidence type="ECO:0000256" key="4">
    <source>
        <dbReference type="ARBA" id="ARBA00022777"/>
    </source>
</evidence>
<organism evidence="7 8">
    <name type="scientific">Anisodus tanguticus</name>
    <dbReference type="NCBI Taxonomy" id="243964"/>
    <lineage>
        <taxon>Eukaryota</taxon>
        <taxon>Viridiplantae</taxon>
        <taxon>Streptophyta</taxon>
        <taxon>Embryophyta</taxon>
        <taxon>Tracheophyta</taxon>
        <taxon>Spermatophyta</taxon>
        <taxon>Magnoliopsida</taxon>
        <taxon>eudicotyledons</taxon>
        <taxon>Gunneridae</taxon>
        <taxon>Pentapetalae</taxon>
        <taxon>asterids</taxon>
        <taxon>lamiids</taxon>
        <taxon>Solanales</taxon>
        <taxon>Solanaceae</taxon>
        <taxon>Solanoideae</taxon>
        <taxon>Hyoscyameae</taxon>
        <taxon>Anisodus</taxon>
    </lineage>
</organism>
<dbReference type="InterPro" id="IPR011009">
    <property type="entry name" value="Kinase-like_dom_sf"/>
</dbReference>
<comment type="caution">
    <text evidence="7">The sequence shown here is derived from an EMBL/GenBank/DDBJ whole genome shotgun (WGS) entry which is preliminary data.</text>
</comment>
<dbReference type="SUPFAM" id="SSF56112">
    <property type="entry name" value="Protein kinase-like (PK-like)"/>
    <property type="match status" value="1"/>
</dbReference>
<keyword evidence="2" id="KW-0808">Transferase</keyword>
<dbReference type="InterPro" id="IPR001245">
    <property type="entry name" value="Ser-Thr/Tyr_kinase_cat_dom"/>
</dbReference>
<dbReference type="Pfam" id="PF07714">
    <property type="entry name" value="PK_Tyr_Ser-Thr"/>
    <property type="match status" value="1"/>
</dbReference>